<dbReference type="EMBL" id="JAIQCV010000003">
    <property type="protein sequence ID" value="KAH1114957.1"/>
    <property type="molecule type" value="Genomic_DNA"/>
</dbReference>
<reference evidence="1 2" key="1">
    <citation type="journal article" date="2021" name="Plant Biotechnol. J.">
        <title>Multi-omics assisted identification of the key and species-specific regulatory components of drought-tolerant mechanisms in Gossypium stocksii.</title>
        <authorList>
            <person name="Yu D."/>
            <person name="Ke L."/>
            <person name="Zhang D."/>
            <person name="Wu Y."/>
            <person name="Sun Y."/>
            <person name="Mei J."/>
            <person name="Sun J."/>
            <person name="Sun Y."/>
        </authorList>
    </citation>
    <scope>NUCLEOTIDE SEQUENCE [LARGE SCALE GENOMIC DNA]</scope>
    <source>
        <strain evidence="2">cv. E1</strain>
        <tissue evidence="1">Leaf</tissue>
    </source>
</reference>
<dbReference type="AlphaFoldDB" id="A0A9D4AE99"/>
<protein>
    <submittedName>
        <fullName evidence="1">Uncharacterized protein</fullName>
    </submittedName>
</protein>
<name>A0A9D4AE99_9ROSI</name>
<organism evidence="1 2">
    <name type="scientific">Gossypium stocksii</name>
    <dbReference type="NCBI Taxonomy" id="47602"/>
    <lineage>
        <taxon>Eukaryota</taxon>
        <taxon>Viridiplantae</taxon>
        <taxon>Streptophyta</taxon>
        <taxon>Embryophyta</taxon>
        <taxon>Tracheophyta</taxon>
        <taxon>Spermatophyta</taxon>
        <taxon>Magnoliopsida</taxon>
        <taxon>eudicotyledons</taxon>
        <taxon>Gunneridae</taxon>
        <taxon>Pentapetalae</taxon>
        <taxon>rosids</taxon>
        <taxon>malvids</taxon>
        <taxon>Malvales</taxon>
        <taxon>Malvaceae</taxon>
        <taxon>Malvoideae</taxon>
        <taxon>Gossypium</taxon>
    </lineage>
</organism>
<evidence type="ECO:0000313" key="2">
    <source>
        <dbReference type="Proteomes" id="UP000828251"/>
    </source>
</evidence>
<proteinExistence type="predicted"/>
<keyword evidence="2" id="KW-1185">Reference proteome</keyword>
<accession>A0A9D4AE99</accession>
<dbReference type="Proteomes" id="UP000828251">
    <property type="component" value="Unassembled WGS sequence"/>
</dbReference>
<comment type="caution">
    <text evidence="1">The sequence shown here is derived from an EMBL/GenBank/DDBJ whole genome shotgun (WGS) entry which is preliminary data.</text>
</comment>
<gene>
    <name evidence="1" type="ORF">J1N35_008335</name>
</gene>
<evidence type="ECO:0000313" key="1">
    <source>
        <dbReference type="EMBL" id="KAH1114957.1"/>
    </source>
</evidence>
<sequence>MENFLYSDSQLEMVHPDDNFPTDFFSRQLENYGARNLPSDMDLFASWFADWLKNLGNLAYAGASNSLDVNVPIGHGNTSSEGLSFPVD</sequence>